<organism evidence="2 3">
    <name type="scientific">Salinibacterium xinjiangense</name>
    <dbReference type="NCBI Taxonomy" id="386302"/>
    <lineage>
        <taxon>Bacteria</taxon>
        <taxon>Bacillati</taxon>
        <taxon>Actinomycetota</taxon>
        <taxon>Actinomycetes</taxon>
        <taxon>Micrococcales</taxon>
        <taxon>Microbacteriaceae</taxon>
        <taxon>Salinibacterium</taxon>
    </lineage>
</organism>
<evidence type="ECO:0000256" key="1">
    <source>
        <dbReference type="HAMAP-Rule" id="MF_00336"/>
    </source>
</evidence>
<protein>
    <recommendedName>
        <fullName evidence="1">ATP-dependent dethiobiotin synthetase BioD</fullName>
        <ecNumber evidence="1">6.3.3.3</ecNumber>
    </recommendedName>
    <alternativeName>
        <fullName evidence="1">DTB synthetase</fullName>
        <shortName evidence="1">DTBS</shortName>
    </alternativeName>
    <alternativeName>
        <fullName evidence="1">Dethiobiotin synthase</fullName>
    </alternativeName>
</protein>
<keyword evidence="3" id="KW-1185">Reference proteome</keyword>
<dbReference type="RefSeq" id="WP_097061965.1">
    <property type="nucleotide sequence ID" value="NZ_BMLC01000001.1"/>
</dbReference>
<feature type="binding site" evidence="1">
    <location>
        <position position="64"/>
    </location>
    <ligand>
        <name>ATP</name>
        <dbReference type="ChEBI" id="CHEBI:30616"/>
    </ligand>
</feature>
<name>A0A2C9A3G7_9MICO</name>
<comment type="pathway">
    <text evidence="1">Cofactor biosynthesis; biotin biosynthesis; biotin from 7,8-diaminononanoate: step 1/2.</text>
</comment>
<feature type="binding site" evidence="1">
    <location>
        <begin position="121"/>
        <end position="124"/>
    </location>
    <ligand>
        <name>ATP</name>
        <dbReference type="ChEBI" id="CHEBI:30616"/>
    </ligand>
</feature>
<keyword evidence="1" id="KW-0460">Magnesium</keyword>
<dbReference type="EMBL" id="OCST01000006">
    <property type="protein sequence ID" value="SOE74025.1"/>
    <property type="molecule type" value="Genomic_DNA"/>
</dbReference>
<dbReference type="PANTHER" id="PTHR43210:SF5">
    <property type="entry name" value="DETHIOBIOTIN SYNTHETASE"/>
    <property type="match status" value="1"/>
</dbReference>
<dbReference type="GO" id="GO:0004141">
    <property type="term" value="F:dethiobiotin synthase activity"/>
    <property type="evidence" value="ECO:0007669"/>
    <property type="project" value="UniProtKB-UniRule"/>
</dbReference>
<feature type="binding site" evidence="1">
    <location>
        <begin position="18"/>
        <end position="23"/>
    </location>
    <ligand>
        <name>ATP</name>
        <dbReference type="ChEBI" id="CHEBI:30616"/>
    </ligand>
</feature>
<keyword evidence="1" id="KW-0547">Nucleotide-binding</keyword>
<keyword evidence="1" id="KW-0963">Cytoplasm</keyword>
<dbReference type="PIRSF" id="PIRSF006755">
    <property type="entry name" value="DTB_synth"/>
    <property type="match status" value="1"/>
</dbReference>
<dbReference type="UniPathway" id="UPA00078">
    <property type="reaction ID" value="UER00161"/>
</dbReference>
<comment type="caution">
    <text evidence="1">Lacks conserved residue(s) required for the propagation of feature annotation.</text>
</comment>
<dbReference type="AlphaFoldDB" id="A0A2C9A3G7"/>
<reference evidence="2 3" key="1">
    <citation type="submission" date="2017-09" db="EMBL/GenBank/DDBJ databases">
        <authorList>
            <person name="Ehlers B."/>
            <person name="Leendertz F.H."/>
        </authorList>
    </citation>
    <scope>NUCLEOTIDE SEQUENCE [LARGE SCALE GENOMIC DNA]</scope>
    <source>
        <strain evidence="2 3">CGMCC 1.05381</strain>
    </source>
</reference>
<dbReference type="NCBIfam" id="TIGR00347">
    <property type="entry name" value="bioD"/>
    <property type="match status" value="1"/>
</dbReference>
<feature type="binding site" evidence="1">
    <location>
        <position position="214"/>
    </location>
    <ligand>
        <name>ATP</name>
        <dbReference type="ChEBI" id="CHEBI:30616"/>
    </ligand>
</feature>
<comment type="cofactor">
    <cofactor evidence="1">
        <name>Mg(2+)</name>
        <dbReference type="ChEBI" id="CHEBI:18420"/>
    </cofactor>
</comment>
<proteinExistence type="inferred from homology"/>
<feature type="active site" evidence="1">
    <location>
        <position position="49"/>
    </location>
</feature>
<gene>
    <name evidence="1" type="primary">bioD</name>
    <name evidence="2" type="ORF">SAMN06296378_2925</name>
</gene>
<comment type="subcellular location">
    <subcellularLocation>
        <location evidence="1">Cytoplasm</location>
    </subcellularLocation>
</comment>
<keyword evidence="1" id="KW-0093">Biotin biosynthesis</keyword>
<dbReference type="EC" id="6.3.3.3" evidence="1"/>
<dbReference type="SUPFAM" id="SSF52540">
    <property type="entry name" value="P-loop containing nucleoside triphosphate hydrolases"/>
    <property type="match status" value="1"/>
</dbReference>
<feature type="binding site" evidence="1">
    <location>
        <position position="22"/>
    </location>
    <ligand>
        <name>Mg(2+)</name>
        <dbReference type="ChEBI" id="CHEBI:18420"/>
    </ligand>
</feature>
<dbReference type="InterPro" id="IPR027417">
    <property type="entry name" value="P-loop_NTPase"/>
</dbReference>
<dbReference type="Proteomes" id="UP000219440">
    <property type="component" value="Unassembled WGS sequence"/>
</dbReference>
<accession>A0A2C9A3G7</accession>
<comment type="similarity">
    <text evidence="1">Belongs to the dethiobiotin synthetase family.</text>
</comment>
<dbReference type="Gene3D" id="3.40.50.300">
    <property type="entry name" value="P-loop containing nucleotide triphosphate hydrolases"/>
    <property type="match status" value="1"/>
</dbReference>
<evidence type="ECO:0000313" key="3">
    <source>
        <dbReference type="Proteomes" id="UP000219440"/>
    </source>
</evidence>
<keyword evidence="1" id="KW-0436">Ligase</keyword>
<sequence>MTRATETPILFVTGTDTDVGKTIAAAALTCALAVLPKSPKSTLSVAVDKPTQTGVMPGEPGDMDEVARLTGVRDVTEGIRLRAPMAPVAAAARESATLPALGEHVDRIHRLTRSHDRVVVEGAGGILVRLDRFGHTLADLAVSFGQDAAAIVVCRSGLGTLNHTELTLEALRIRGIPIAGVIIGSWPNDPSEIDLDNRRYFESLDVPLLGAIPEGSSRLDPAVFRKNAAGWLSLSTPRPSG</sequence>
<dbReference type="GO" id="GO:0000287">
    <property type="term" value="F:magnesium ion binding"/>
    <property type="evidence" value="ECO:0007669"/>
    <property type="project" value="UniProtKB-UniRule"/>
</dbReference>
<feature type="binding site" evidence="1">
    <location>
        <position position="121"/>
    </location>
    <ligand>
        <name>Mg(2+)</name>
        <dbReference type="ChEBI" id="CHEBI:18420"/>
    </ligand>
</feature>
<keyword evidence="1" id="KW-0067">ATP-binding</keyword>
<feature type="binding site" evidence="1">
    <location>
        <begin position="184"/>
        <end position="185"/>
    </location>
    <ligand>
        <name>ATP</name>
        <dbReference type="ChEBI" id="CHEBI:30616"/>
    </ligand>
</feature>
<comment type="function">
    <text evidence="1">Catalyzes a mechanistically unusual reaction, the ATP-dependent insertion of CO2 between the N7 and N8 nitrogen atoms of 7,8-diaminopelargonic acid (DAPA, also called 7,8-diammoniononanoate) to form a ureido ring.</text>
</comment>
<keyword evidence="1" id="KW-0479">Metal-binding</keyword>
<dbReference type="OrthoDB" id="9802610at2"/>
<dbReference type="InterPro" id="IPR004472">
    <property type="entry name" value="DTB_synth_BioD"/>
</dbReference>
<comment type="catalytic activity">
    <reaction evidence="1">
        <text>(7R,8S)-7,8-diammoniononanoate + CO2 + ATP = (4R,5S)-dethiobiotin + ADP + phosphate + 3 H(+)</text>
        <dbReference type="Rhea" id="RHEA:15805"/>
        <dbReference type="ChEBI" id="CHEBI:15378"/>
        <dbReference type="ChEBI" id="CHEBI:16526"/>
        <dbReference type="ChEBI" id="CHEBI:30616"/>
        <dbReference type="ChEBI" id="CHEBI:43474"/>
        <dbReference type="ChEBI" id="CHEBI:149469"/>
        <dbReference type="ChEBI" id="CHEBI:149473"/>
        <dbReference type="ChEBI" id="CHEBI:456216"/>
        <dbReference type="EC" id="6.3.3.3"/>
    </reaction>
</comment>
<dbReference type="PANTHER" id="PTHR43210">
    <property type="entry name" value="DETHIOBIOTIN SYNTHETASE"/>
    <property type="match status" value="1"/>
</dbReference>
<dbReference type="HAMAP" id="MF_00336">
    <property type="entry name" value="BioD"/>
    <property type="match status" value="1"/>
</dbReference>
<feature type="binding site" evidence="1">
    <location>
        <position position="53"/>
    </location>
    <ligand>
        <name>substrate</name>
    </ligand>
</feature>
<comment type="subunit">
    <text evidence="1">Homodimer.</text>
</comment>
<dbReference type="GO" id="GO:0005829">
    <property type="term" value="C:cytosol"/>
    <property type="evidence" value="ECO:0007669"/>
    <property type="project" value="TreeGrafter"/>
</dbReference>
<feature type="binding site" evidence="1">
    <location>
        <position position="64"/>
    </location>
    <ligand>
        <name>Mg(2+)</name>
        <dbReference type="ChEBI" id="CHEBI:18420"/>
    </ligand>
</feature>
<dbReference type="Pfam" id="PF13500">
    <property type="entry name" value="AAA_26"/>
    <property type="match status" value="1"/>
</dbReference>
<dbReference type="GO" id="GO:0005524">
    <property type="term" value="F:ATP binding"/>
    <property type="evidence" value="ECO:0007669"/>
    <property type="project" value="UniProtKB-UniRule"/>
</dbReference>
<dbReference type="GO" id="GO:0009102">
    <property type="term" value="P:biotin biosynthetic process"/>
    <property type="evidence" value="ECO:0007669"/>
    <property type="project" value="UniProtKB-UniRule"/>
</dbReference>
<evidence type="ECO:0000313" key="2">
    <source>
        <dbReference type="EMBL" id="SOE74025.1"/>
    </source>
</evidence>
<dbReference type="CDD" id="cd03109">
    <property type="entry name" value="DTBS"/>
    <property type="match status" value="1"/>
</dbReference>